<dbReference type="Proteomes" id="UP000289340">
    <property type="component" value="Chromosome 9"/>
</dbReference>
<reference evidence="1 2" key="1">
    <citation type="submission" date="2018-09" db="EMBL/GenBank/DDBJ databases">
        <title>A high-quality reference genome of wild soybean provides a powerful tool to mine soybean genomes.</title>
        <authorList>
            <person name="Xie M."/>
            <person name="Chung C.Y.L."/>
            <person name="Li M.-W."/>
            <person name="Wong F.-L."/>
            <person name="Chan T.-F."/>
            <person name="Lam H.-M."/>
        </authorList>
    </citation>
    <scope>NUCLEOTIDE SEQUENCE [LARGE SCALE GENOMIC DNA]</scope>
    <source>
        <strain evidence="2">cv. W05</strain>
        <tissue evidence="1">Hypocotyl of etiolated seedlings</tissue>
    </source>
</reference>
<evidence type="ECO:0000313" key="2">
    <source>
        <dbReference type="Proteomes" id="UP000289340"/>
    </source>
</evidence>
<dbReference type="EMBL" id="QZWG01000009">
    <property type="protein sequence ID" value="RZB92597.1"/>
    <property type="molecule type" value="Genomic_DNA"/>
</dbReference>
<accession>A0A445J2M8</accession>
<comment type="caution">
    <text evidence="1">The sequence shown here is derived from an EMBL/GenBank/DDBJ whole genome shotgun (WGS) entry which is preliminary data.</text>
</comment>
<evidence type="ECO:0000313" key="1">
    <source>
        <dbReference type="EMBL" id="RZB92597.1"/>
    </source>
</evidence>
<protein>
    <submittedName>
        <fullName evidence="1">Uncharacterized protein</fullName>
    </submittedName>
</protein>
<sequence length="66" mass="7337">MCLGPYILGLQAMTTYMIFASDSLVLRRNLRCVSCQQWYSNPCPFGPVPETGALDQIGHLNFGVLK</sequence>
<proteinExistence type="predicted"/>
<organism evidence="1 2">
    <name type="scientific">Glycine soja</name>
    <name type="common">Wild soybean</name>
    <dbReference type="NCBI Taxonomy" id="3848"/>
    <lineage>
        <taxon>Eukaryota</taxon>
        <taxon>Viridiplantae</taxon>
        <taxon>Streptophyta</taxon>
        <taxon>Embryophyta</taxon>
        <taxon>Tracheophyta</taxon>
        <taxon>Spermatophyta</taxon>
        <taxon>Magnoliopsida</taxon>
        <taxon>eudicotyledons</taxon>
        <taxon>Gunneridae</taxon>
        <taxon>Pentapetalae</taxon>
        <taxon>rosids</taxon>
        <taxon>fabids</taxon>
        <taxon>Fabales</taxon>
        <taxon>Fabaceae</taxon>
        <taxon>Papilionoideae</taxon>
        <taxon>50 kb inversion clade</taxon>
        <taxon>NPAAA clade</taxon>
        <taxon>indigoferoid/millettioid clade</taxon>
        <taxon>Phaseoleae</taxon>
        <taxon>Glycine</taxon>
        <taxon>Glycine subgen. Soja</taxon>
    </lineage>
</organism>
<gene>
    <name evidence="1" type="ORF">D0Y65_024525</name>
</gene>
<name>A0A445J2M8_GLYSO</name>
<keyword evidence="2" id="KW-1185">Reference proteome</keyword>
<dbReference type="AlphaFoldDB" id="A0A445J2M8"/>